<keyword evidence="3" id="KW-1133">Transmembrane helix</keyword>
<dbReference type="GO" id="GO:0005861">
    <property type="term" value="C:troponin complex"/>
    <property type="evidence" value="ECO:0007669"/>
    <property type="project" value="InterPro"/>
</dbReference>
<organism evidence="4 5">
    <name type="scientific">Coptotermes formosanus</name>
    <name type="common">Formosan subterranean termite</name>
    <dbReference type="NCBI Taxonomy" id="36987"/>
    <lineage>
        <taxon>Eukaryota</taxon>
        <taxon>Metazoa</taxon>
        <taxon>Ecdysozoa</taxon>
        <taxon>Arthropoda</taxon>
        <taxon>Hexapoda</taxon>
        <taxon>Insecta</taxon>
        <taxon>Pterygota</taxon>
        <taxon>Neoptera</taxon>
        <taxon>Polyneoptera</taxon>
        <taxon>Dictyoptera</taxon>
        <taxon>Blattodea</taxon>
        <taxon>Blattoidea</taxon>
        <taxon>Termitoidae</taxon>
        <taxon>Rhinotermitidae</taxon>
        <taxon>Coptotermes</taxon>
    </lineage>
</organism>
<keyword evidence="2" id="KW-0175">Coiled coil</keyword>
<evidence type="ECO:0000256" key="1">
    <source>
        <dbReference type="ARBA" id="ARBA00009930"/>
    </source>
</evidence>
<keyword evidence="3" id="KW-0812">Transmembrane</keyword>
<comment type="caution">
    <text evidence="4">The sequence shown here is derived from an EMBL/GenBank/DDBJ whole genome shotgun (WGS) entry which is preliminary data.</text>
</comment>
<protein>
    <recommendedName>
        <fullName evidence="6">Troponin I</fullName>
    </recommendedName>
</protein>
<dbReference type="InParanoid" id="A0A6L2PEU2"/>
<dbReference type="PANTHER" id="PTHR13738:SF1">
    <property type="entry name" value="TROPONIN I"/>
    <property type="match status" value="1"/>
</dbReference>
<dbReference type="OrthoDB" id="371899at2759"/>
<dbReference type="PANTHER" id="PTHR13738">
    <property type="entry name" value="TROPONIN I"/>
    <property type="match status" value="1"/>
</dbReference>
<keyword evidence="5" id="KW-1185">Reference proteome</keyword>
<feature type="non-terminal residue" evidence="4">
    <location>
        <position position="1"/>
    </location>
</feature>
<gene>
    <name evidence="4" type="ORF">Cfor_04583</name>
</gene>
<dbReference type="InterPro" id="IPR050875">
    <property type="entry name" value="Troponin_I"/>
</dbReference>
<dbReference type="AlphaFoldDB" id="A0A6L2PEU2"/>
<name>A0A6L2PEU2_COPFO</name>
<reference evidence="5" key="1">
    <citation type="submission" date="2020-01" db="EMBL/GenBank/DDBJ databases">
        <title>Draft genome sequence of the Termite Coptotermes fromosanus.</title>
        <authorList>
            <person name="Itakura S."/>
            <person name="Yosikawa Y."/>
            <person name="Umezawa K."/>
        </authorList>
    </citation>
    <scope>NUCLEOTIDE SEQUENCE [LARGE SCALE GENOMIC DNA]</scope>
</reference>
<sequence>AKKAKQAEIDRKRAEVRKRLEETAKAKKAKKGFMTPERKKKLRLLLRKKAAEELKKEQERKAAERRRIIGERCGKPKNIEDANEGEKKKQSYLKYGSHFVHLDYHERISSLEDVKFDLEYAVKKKDFEVEFGFLLQVALLRMIYCVAALLFLYRDTFRLRFQVHVSVKANPTSKFSVAPHRLA</sequence>
<feature type="coiled-coil region" evidence="2">
    <location>
        <begin position="41"/>
        <end position="68"/>
    </location>
</feature>
<keyword evidence="3" id="KW-0472">Membrane</keyword>
<evidence type="ECO:0008006" key="6">
    <source>
        <dbReference type="Google" id="ProtNLM"/>
    </source>
</evidence>
<accession>A0A6L2PEU2</accession>
<dbReference type="SUPFAM" id="SSF90250">
    <property type="entry name" value="Troponin coil-coiled subunits"/>
    <property type="match status" value="1"/>
</dbReference>
<feature type="transmembrane region" description="Helical" evidence="3">
    <location>
        <begin position="133"/>
        <end position="153"/>
    </location>
</feature>
<dbReference type="Gene3D" id="1.20.5.350">
    <property type="match status" value="1"/>
</dbReference>
<proteinExistence type="inferred from homology"/>
<evidence type="ECO:0000313" key="4">
    <source>
        <dbReference type="EMBL" id="GFG31073.1"/>
    </source>
</evidence>
<evidence type="ECO:0000256" key="2">
    <source>
        <dbReference type="SAM" id="Coils"/>
    </source>
</evidence>
<evidence type="ECO:0000313" key="5">
    <source>
        <dbReference type="Proteomes" id="UP000502823"/>
    </source>
</evidence>
<dbReference type="EMBL" id="BLKM01000280">
    <property type="protein sequence ID" value="GFG31073.1"/>
    <property type="molecule type" value="Genomic_DNA"/>
</dbReference>
<dbReference type="Pfam" id="PF00992">
    <property type="entry name" value="Troponin"/>
    <property type="match status" value="1"/>
</dbReference>
<comment type="similarity">
    <text evidence="1">Belongs to the troponin I family.</text>
</comment>
<dbReference type="InterPro" id="IPR001978">
    <property type="entry name" value="Troponin"/>
</dbReference>
<evidence type="ECO:0000256" key="3">
    <source>
        <dbReference type="SAM" id="Phobius"/>
    </source>
</evidence>
<dbReference type="InterPro" id="IPR038077">
    <property type="entry name" value="Troponin_sf"/>
</dbReference>
<dbReference type="Proteomes" id="UP000502823">
    <property type="component" value="Unassembled WGS sequence"/>
</dbReference>
<dbReference type="GO" id="GO:0006936">
    <property type="term" value="P:muscle contraction"/>
    <property type="evidence" value="ECO:0007669"/>
    <property type="project" value="TreeGrafter"/>
</dbReference>